<protein>
    <submittedName>
        <fullName evidence="1">Uncharacterized protein</fullName>
    </submittedName>
</protein>
<organism evidence="1 2">
    <name type="scientific">Mugilogobius chulae</name>
    <name type="common">yellowstripe goby</name>
    <dbReference type="NCBI Taxonomy" id="88201"/>
    <lineage>
        <taxon>Eukaryota</taxon>
        <taxon>Metazoa</taxon>
        <taxon>Chordata</taxon>
        <taxon>Craniata</taxon>
        <taxon>Vertebrata</taxon>
        <taxon>Euteleostomi</taxon>
        <taxon>Actinopterygii</taxon>
        <taxon>Neopterygii</taxon>
        <taxon>Teleostei</taxon>
        <taxon>Neoteleostei</taxon>
        <taxon>Acanthomorphata</taxon>
        <taxon>Gobiaria</taxon>
        <taxon>Gobiiformes</taxon>
        <taxon>Gobioidei</taxon>
        <taxon>Gobiidae</taxon>
        <taxon>Gobionellinae</taxon>
        <taxon>Mugilogobius</taxon>
    </lineage>
</organism>
<comment type="caution">
    <text evidence="1">The sequence shown here is derived from an EMBL/GenBank/DDBJ whole genome shotgun (WGS) entry which is preliminary data.</text>
</comment>
<name>A0AAW0Q436_9GOBI</name>
<proteinExistence type="predicted"/>
<accession>A0AAW0Q436</accession>
<sequence>MASEYKGGHMTWHRRCCYRGPCSFFPLTLGVLQLAHNAAVLISQLPSRTLPHSWALSMELTPGRGQKTLQACPKSTCGSEGLQMGLCVPSQTLAQFRRTEGRSSAE</sequence>
<dbReference type="AlphaFoldDB" id="A0AAW0Q436"/>
<evidence type="ECO:0000313" key="2">
    <source>
        <dbReference type="Proteomes" id="UP001460270"/>
    </source>
</evidence>
<reference evidence="2" key="1">
    <citation type="submission" date="2024-04" db="EMBL/GenBank/DDBJ databases">
        <title>Salinicola lusitanus LLJ914,a marine bacterium isolated from the Okinawa Trough.</title>
        <authorList>
            <person name="Li J."/>
        </authorList>
    </citation>
    <scope>NUCLEOTIDE SEQUENCE [LARGE SCALE GENOMIC DNA]</scope>
</reference>
<keyword evidence="2" id="KW-1185">Reference proteome</keyword>
<dbReference type="EMBL" id="JBBPFD010000002">
    <property type="protein sequence ID" value="KAK7939277.1"/>
    <property type="molecule type" value="Genomic_DNA"/>
</dbReference>
<evidence type="ECO:0000313" key="1">
    <source>
        <dbReference type="EMBL" id="KAK7939277.1"/>
    </source>
</evidence>
<gene>
    <name evidence="1" type="ORF">WMY93_002603</name>
</gene>
<dbReference type="Proteomes" id="UP001460270">
    <property type="component" value="Unassembled WGS sequence"/>
</dbReference>